<organism evidence="1 2">
    <name type="scientific">Sutcliffiella horikoshii</name>
    <dbReference type="NCBI Taxonomy" id="79883"/>
    <lineage>
        <taxon>Bacteria</taxon>
        <taxon>Bacillati</taxon>
        <taxon>Bacillota</taxon>
        <taxon>Bacilli</taxon>
        <taxon>Bacillales</taxon>
        <taxon>Bacillaceae</taxon>
        <taxon>Sutcliffiella</taxon>
    </lineage>
</organism>
<name>A0A5D4SQJ9_9BACI</name>
<reference evidence="1 2" key="1">
    <citation type="submission" date="2019-08" db="EMBL/GenBank/DDBJ databases">
        <title>Bacillus genomes from the desert of Cuatro Cienegas, Coahuila.</title>
        <authorList>
            <person name="Olmedo-Alvarez G."/>
        </authorList>
    </citation>
    <scope>NUCLEOTIDE SEQUENCE [LARGE SCALE GENOMIC DNA]</scope>
    <source>
        <strain evidence="1 2">CH28_1T</strain>
    </source>
</reference>
<dbReference type="AlphaFoldDB" id="A0A5D4SQJ9"/>
<dbReference type="Proteomes" id="UP000322524">
    <property type="component" value="Unassembled WGS sequence"/>
</dbReference>
<comment type="caution">
    <text evidence="1">The sequence shown here is derived from an EMBL/GenBank/DDBJ whole genome shotgun (WGS) entry which is preliminary data.</text>
</comment>
<dbReference type="EMBL" id="VTEV01000008">
    <property type="protein sequence ID" value="TYS64468.1"/>
    <property type="molecule type" value="Genomic_DNA"/>
</dbReference>
<sequence length="80" mass="9501">MTTIKDVASVLTDIFNEDQDPLAEIWLKNDLIKKRLATSYDDWILDHEDQPDMQFSLRVHVDYYLDMADRFPKIMNPGRK</sequence>
<gene>
    <name evidence="1" type="ORF">FZC76_18065</name>
</gene>
<dbReference type="OrthoDB" id="1706280at2"/>
<accession>A0A5D4SQJ9</accession>
<evidence type="ECO:0000313" key="1">
    <source>
        <dbReference type="EMBL" id="TYS64468.1"/>
    </source>
</evidence>
<dbReference type="RefSeq" id="WP_148989574.1">
    <property type="nucleotide sequence ID" value="NZ_VTEV01000008.1"/>
</dbReference>
<evidence type="ECO:0000313" key="2">
    <source>
        <dbReference type="Proteomes" id="UP000322524"/>
    </source>
</evidence>
<proteinExistence type="predicted"/>
<protein>
    <submittedName>
        <fullName evidence="1">Uncharacterized protein</fullName>
    </submittedName>
</protein>